<dbReference type="AlphaFoldDB" id="A0A7X5YJQ4"/>
<reference evidence="1 2" key="1">
    <citation type="submission" date="2020-03" db="EMBL/GenBank/DDBJ databases">
        <title>Genomic Encyclopedia of Type Strains, Phase IV (KMG-IV): sequencing the most valuable type-strain genomes for metagenomic binning, comparative biology and taxonomic classification.</title>
        <authorList>
            <person name="Goeker M."/>
        </authorList>
    </citation>
    <scope>NUCLEOTIDE SEQUENCE [LARGE SCALE GENOMIC DNA]</scope>
    <source>
        <strain evidence="1 2">DSM 4736</strain>
    </source>
</reference>
<sequence>MPSADNLKGWGMRRRYAGKHPAARLSYDCVLDPSYPRALMSFDYEHTFQFPFGERYQHRVIPYAKIEQEAPMGPGLYSWHFRLPRNEQDLERVPAFLQALFHSGSIAAEVTGNLRQKYRGELPLQTNAFDQGLSAALAPAFFAIAYPLYIGISRGLRGRLGCHKEQLEAAKTQHLYEPGPGDTTDDEAESRNFGQRLGAVFRKAEFLDTSSLFIKCVAYQQAGSGTEPYEVWLEQVMVDIAAAERTCNTLFHPVFGRR</sequence>
<evidence type="ECO:0000313" key="1">
    <source>
        <dbReference type="EMBL" id="NJC41038.1"/>
    </source>
</evidence>
<accession>A0A7X5YJQ4</accession>
<dbReference type="Proteomes" id="UP000587415">
    <property type="component" value="Unassembled WGS sequence"/>
</dbReference>
<name>A0A7X5YJQ4_9CAUL</name>
<protein>
    <submittedName>
        <fullName evidence="1">Uncharacterized protein</fullName>
    </submittedName>
</protein>
<gene>
    <name evidence="1" type="ORF">GGQ87_001296</name>
</gene>
<keyword evidence="2" id="KW-1185">Reference proteome</keyword>
<organism evidence="1 2">
    <name type="scientific">Brevundimonas alba</name>
    <dbReference type="NCBI Taxonomy" id="74314"/>
    <lineage>
        <taxon>Bacteria</taxon>
        <taxon>Pseudomonadati</taxon>
        <taxon>Pseudomonadota</taxon>
        <taxon>Alphaproteobacteria</taxon>
        <taxon>Caulobacterales</taxon>
        <taxon>Caulobacteraceae</taxon>
        <taxon>Brevundimonas</taxon>
    </lineage>
</organism>
<proteinExistence type="predicted"/>
<comment type="caution">
    <text evidence="1">The sequence shown here is derived from an EMBL/GenBank/DDBJ whole genome shotgun (WGS) entry which is preliminary data.</text>
</comment>
<dbReference type="EMBL" id="JAATJM010000001">
    <property type="protein sequence ID" value="NJC41038.1"/>
    <property type="molecule type" value="Genomic_DNA"/>
</dbReference>
<evidence type="ECO:0000313" key="2">
    <source>
        <dbReference type="Proteomes" id="UP000587415"/>
    </source>
</evidence>